<dbReference type="GO" id="GO:0031564">
    <property type="term" value="P:transcription antitermination"/>
    <property type="evidence" value="ECO:0007669"/>
    <property type="project" value="TreeGrafter"/>
</dbReference>
<evidence type="ECO:0000256" key="3">
    <source>
        <dbReference type="ARBA" id="ARBA00022771"/>
    </source>
</evidence>
<keyword evidence="5 7" id="KW-0539">Nucleus</keyword>
<feature type="compositionally biased region" description="Polar residues" evidence="9">
    <location>
        <begin position="124"/>
        <end position="137"/>
    </location>
</feature>
<dbReference type="SMART" id="SM00510">
    <property type="entry name" value="TFS2M"/>
    <property type="match status" value="1"/>
</dbReference>
<dbReference type="FunFam" id="2.20.25.10:FF:000001">
    <property type="entry name" value="Probable Transcription elongation factor S-II"/>
    <property type="match status" value="1"/>
</dbReference>
<reference evidence="13 15" key="1">
    <citation type="submission" date="2017-11" db="EMBL/GenBank/DDBJ databases">
        <title>The genome of Rhizophagus clarus HR1 reveals common genetic basis of auxotrophy among arbuscular mycorrhizal fungi.</title>
        <authorList>
            <person name="Kobayashi Y."/>
        </authorList>
    </citation>
    <scope>NUCLEOTIDE SEQUENCE [LARGE SCALE GENOMIC DNA]</scope>
    <source>
        <strain evidence="13 15">HR1</strain>
    </source>
</reference>
<dbReference type="EMBL" id="BEXD01003808">
    <property type="protein sequence ID" value="GBC02063.1"/>
    <property type="molecule type" value="Genomic_DNA"/>
</dbReference>
<dbReference type="GO" id="GO:0005634">
    <property type="term" value="C:nucleus"/>
    <property type="evidence" value="ECO:0007669"/>
    <property type="project" value="UniProtKB-SubCell"/>
</dbReference>
<comment type="subcellular location">
    <subcellularLocation>
        <location evidence="1 7 8">Nucleus</location>
    </subcellularLocation>
</comment>
<keyword evidence="15" id="KW-1185">Reference proteome</keyword>
<feature type="compositionally biased region" description="Basic and acidic residues" evidence="9">
    <location>
        <begin position="154"/>
        <end position="170"/>
    </location>
</feature>
<evidence type="ECO:0000256" key="5">
    <source>
        <dbReference type="ARBA" id="ARBA00023242"/>
    </source>
</evidence>
<evidence type="ECO:0000313" key="13">
    <source>
        <dbReference type="EMBL" id="GBC02063.1"/>
    </source>
</evidence>
<dbReference type="EMBL" id="BLAL01000062">
    <property type="protein sequence ID" value="GES82736.1"/>
    <property type="molecule type" value="Genomic_DNA"/>
</dbReference>
<dbReference type="STRING" id="94130.A0A2Z6RMC6"/>
<dbReference type="SUPFAM" id="SSF57783">
    <property type="entry name" value="Zinc beta-ribbon"/>
    <property type="match status" value="1"/>
</dbReference>
<dbReference type="PROSITE" id="PS51321">
    <property type="entry name" value="TFIIS_CENTRAL"/>
    <property type="match status" value="1"/>
</dbReference>
<dbReference type="CDD" id="cd00183">
    <property type="entry name" value="TFIIS_I"/>
    <property type="match status" value="1"/>
</dbReference>
<dbReference type="Pfam" id="PF08711">
    <property type="entry name" value="Med26"/>
    <property type="match status" value="1"/>
</dbReference>
<dbReference type="CDD" id="cd13749">
    <property type="entry name" value="Zn-ribbon_TFIIS"/>
    <property type="match status" value="1"/>
</dbReference>
<dbReference type="AlphaFoldDB" id="A0A2Z6RMC6"/>
<dbReference type="InterPro" id="IPR006289">
    <property type="entry name" value="TFSII"/>
</dbReference>
<dbReference type="PANTHER" id="PTHR11477:SF0">
    <property type="entry name" value="IP08861P-RELATED"/>
    <property type="match status" value="1"/>
</dbReference>
<dbReference type="GO" id="GO:0008270">
    <property type="term" value="F:zinc ion binding"/>
    <property type="evidence" value="ECO:0007669"/>
    <property type="project" value="UniProtKB-UniRule"/>
</dbReference>
<dbReference type="GO" id="GO:0001139">
    <property type="term" value="F:RNA polymerase II complex recruiting activity"/>
    <property type="evidence" value="ECO:0007669"/>
    <property type="project" value="TreeGrafter"/>
</dbReference>
<evidence type="ECO:0000256" key="6">
    <source>
        <dbReference type="PROSITE-ProRule" id="PRU00472"/>
    </source>
</evidence>
<dbReference type="Gene3D" id="2.20.25.10">
    <property type="match status" value="1"/>
</dbReference>
<sequence length="341" mass="38304">MNYDEVVQLKKSLAKAISEEKTSAILGIMKQFNDEVVVTKELLKKTDIGVFIGKQRSHPNADIARLAKDIVKKWKTAVQQSDPSKTNTSPKPNSDTINTVKVEDGGFVKPNPVDKSLTKRENSQGEISTPSPSLVKQENSFSENSSPSPGTPKIDNDRVINNKGDRSFKKDNVKYATGDSKRDKCIELLYDSLAFDSTHGSEIILSRAIKIEQIVLDQFDGEPEKQYRDKLRGMISNLKDKKNPGLRKGVVSGDITVQKFCIMTKEEMASEEKKARDREIQQVNLFKARGAGPTQAETNMFRCGKCGERKTTYFQMQTRSADEPMTTFVTCIVCNNRWKFC</sequence>
<dbReference type="Gene3D" id="1.10.472.30">
    <property type="entry name" value="Transcription elongation factor S-II, central domain"/>
    <property type="match status" value="1"/>
</dbReference>
<keyword evidence="14" id="KW-0648">Protein biosynthesis</keyword>
<dbReference type="Pfam" id="PF01096">
    <property type="entry name" value="Zn_ribbon_TFIIS"/>
    <property type="match status" value="1"/>
</dbReference>
<feature type="domain" description="TFIIS N-terminal" evidence="11">
    <location>
        <begin position="4"/>
        <end position="81"/>
    </location>
</feature>
<keyword evidence="8" id="KW-0238">DNA-binding</keyword>
<dbReference type="Proteomes" id="UP000615446">
    <property type="component" value="Unassembled WGS sequence"/>
</dbReference>
<dbReference type="GO" id="GO:0006362">
    <property type="term" value="P:transcription elongation by RNA polymerase I"/>
    <property type="evidence" value="ECO:0007669"/>
    <property type="project" value="TreeGrafter"/>
</dbReference>
<evidence type="ECO:0000259" key="12">
    <source>
        <dbReference type="PROSITE" id="PS51321"/>
    </source>
</evidence>
<dbReference type="InterPro" id="IPR003617">
    <property type="entry name" value="TFIIS/CRSP70_N_sub"/>
</dbReference>
<feature type="compositionally biased region" description="Polar residues" evidence="9">
    <location>
        <begin position="77"/>
        <end position="99"/>
    </location>
</feature>
<name>A0A2Z6RMC6_9GLOM</name>
<dbReference type="SUPFAM" id="SSF47676">
    <property type="entry name" value="Conserved domain common to transcription factors TFIIS, elongin A, CRSP70"/>
    <property type="match status" value="1"/>
</dbReference>
<evidence type="ECO:0000256" key="4">
    <source>
        <dbReference type="ARBA" id="ARBA00022833"/>
    </source>
</evidence>
<dbReference type="SUPFAM" id="SSF46942">
    <property type="entry name" value="Elongation factor TFIIS domain 2"/>
    <property type="match status" value="1"/>
</dbReference>
<dbReference type="InterPro" id="IPR035441">
    <property type="entry name" value="TFIIS/LEDGF_dom_sf"/>
</dbReference>
<dbReference type="SMART" id="SM00440">
    <property type="entry name" value="ZnF_C2C2"/>
    <property type="match status" value="1"/>
</dbReference>
<dbReference type="FunFam" id="1.10.472.30:FF:000003">
    <property type="entry name" value="Transcription elongation factor S-II"/>
    <property type="match status" value="1"/>
</dbReference>
<evidence type="ECO:0000256" key="2">
    <source>
        <dbReference type="ARBA" id="ARBA00022723"/>
    </source>
</evidence>
<dbReference type="GO" id="GO:0000977">
    <property type="term" value="F:RNA polymerase II transcription regulatory region sequence-specific DNA binding"/>
    <property type="evidence" value="ECO:0007669"/>
    <property type="project" value="TreeGrafter"/>
</dbReference>
<evidence type="ECO:0000313" key="14">
    <source>
        <dbReference type="EMBL" id="GES82736.1"/>
    </source>
</evidence>
<feature type="domain" description="TFIIS central" evidence="12">
    <location>
        <begin position="181"/>
        <end position="296"/>
    </location>
</feature>
<evidence type="ECO:0000256" key="7">
    <source>
        <dbReference type="PROSITE-ProRule" id="PRU00649"/>
    </source>
</evidence>
<evidence type="ECO:0000256" key="1">
    <source>
        <dbReference type="ARBA" id="ARBA00004123"/>
    </source>
</evidence>
<comment type="caution">
    <text evidence="13">The sequence shown here is derived from an EMBL/GenBank/DDBJ whole genome shotgun (WGS) entry which is preliminary data.</text>
</comment>
<dbReference type="Gene3D" id="1.20.930.10">
    <property type="entry name" value="Conserved domain common to transcription factors TFIIS, elongin A, CRSP70"/>
    <property type="match status" value="1"/>
</dbReference>
<dbReference type="NCBIfam" id="TIGR01385">
    <property type="entry name" value="TFSII"/>
    <property type="match status" value="1"/>
</dbReference>
<gene>
    <name evidence="14" type="ORF">RCL2_000992200</name>
    <name evidence="13" type="ORF">RclHR1_04430013</name>
</gene>
<dbReference type="PIRSF" id="PIRSF006704">
    <property type="entry name" value="TF_IIS"/>
    <property type="match status" value="1"/>
</dbReference>
<keyword evidence="2 8" id="KW-0479">Metal-binding</keyword>
<dbReference type="PROSITE" id="PS51319">
    <property type="entry name" value="TFIIS_N"/>
    <property type="match status" value="1"/>
</dbReference>
<feature type="domain" description="TFIIS-type" evidence="10">
    <location>
        <begin position="299"/>
        <end position="339"/>
    </location>
</feature>
<evidence type="ECO:0000313" key="15">
    <source>
        <dbReference type="Proteomes" id="UP000247702"/>
    </source>
</evidence>
<dbReference type="InterPro" id="IPR001222">
    <property type="entry name" value="Znf_TFIIS"/>
</dbReference>
<keyword evidence="14" id="KW-0251">Elongation factor</keyword>
<evidence type="ECO:0000259" key="11">
    <source>
        <dbReference type="PROSITE" id="PS51319"/>
    </source>
</evidence>
<feature type="compositionally biased region" description="Low complexity" evidence="9">
    <location>
        <begin position="138"/>
        <end position="148"/>
    </location>
</feature>
<keyword evidence="8" id="KW-0804">Transcription</keyword>
<keyword evidence="8" id="KW-0805">Transcription regulation</keyword>
<evidence type="ECO:0000256" key="9">
    <source>
        <dbReference type="SAM" id="MobiDB-lite"/>
    </source>
</evidence>
<protein>
    <recommendedName>
        <fullName evidence="8">Transcription elongation factor</fullName>
    </recommendedName>
</protein>
<dbReference type="InterPro" id="IPR017923">
    <property type="entry name" value="TFIIS_N"/>
</dbReference>
<evidence type="ECO:0000256" key="8">
    <source>
        <dbReference type="RuleBase" id="RU368078"/>
    </source>
</evidence>
<dbReference type="InterPro" id="IPR003618">
    <property type="entry name" value="TFIIS_cen_dom"/>
</dbReference>
<organism evidence="13 15">
    <name type="scientific">Rhizophagus clarus</name>
    <dbReference type="NCBI Taxonomy" id="94130"/>
    <lineage>
        <taxon>Eukaryota</taxon>
        <taxon>Fungi</taxon>
        <taxon>Fungi incertae sedis</taxon>
        <taxon>Mucoromycota</taxon>
        <taxon>Glomeromycotina</taxon>
        <taxon>Glomeromycetes</taxon>
        <taxon>Glomerales</taxon>
        <taxon>Glomeraceae</taxon>
        <taxon>Rhizophagus</taxon>
    </lineage>
</organism>
<accession>A0A2Z6RMC6</accession>
<dbReference type="Proteomes" id="UP000247702">
    <property type="component" value="Unassembled WGS sequence"/>
</dbReference>
<dbReference type="GO" id="GO:0006368">
    <property type="term" value="P:transcription elongation by RNA polymerase II"/>
    <property type="evidence" value="ECO:0007669"/>
    <property type="project" value="InterPro"/>
</dbReference>
<reference evidence="14" key="2">
    <citation type="submission" date="2019-10" db="EMBL/GenBank/DDBJ databases">
        <title>Conservation and host-specific expression of non-tandemly repeated heterogenous ribosome RNA gene in arbuscular mycorrhizal fungi.</title>
        <authorList>
            <person name="Maeda T."/>
            <person name="Kobayashi Y."/>
            <person name="Nakagawa T."/>
            <person name="Ezawa T."/>
            <person name="Yamaguchi K."/>
            <person name="Bino T."/>
            <person name="Nishimoto Y."/>
            <person name="Shigenobu S."/>
            <person name="Kawaguchi M."/>
        </authorList>
    </citation>
    <scope>NUCLEOTIDE SEQUENCE</scope>
    <source>
        <strain evidence="14">HR1</strain>
    </source>
</reference>
<dbReference type="PANTHER" id="PTHR11477">
    <property type="entry name" value="TRANSCRIPTION FACTOR S-II ZINC FINGER DOMAIN-CONTAINING PROTEIN"/>
    <property type="match status" value="1"/>
</dbReference>
<feature type="region of interest" description="Disordered" evidence="9">
    <location>
        <begin position="77"/>
        <end position="170"/>
    </location>
</feature>
<keyword evidence="4 8" id="KW-0862">Zinc</keyword>
<dbReference type="PROSITE" id="PS00466">
    <property type="entry name" value="ZF_TFIIS_1"/>
    <property type="match status" value="1"/>
</dbReference>
<dbReference type="SMART" id="SM00509">
    <property type="entry name" value="TFS2N"/>
    <property type="match status" value="1"/>
</dbReference>
<dbReference type="InterPro" id="IPR036575">
    <property type="entry name" value="TFIIS_cen_dom_sf"/>
</dbReference>
<dbReference type="GO" id="GO:0003746">
    <property type="term" value="F:translation elongation factor activity"/>
    <property type="evidence" value="ECO:0007669"/>
    <property type="project" value="UniProtKB-KW"/>
</dbReference>
<comment type="function">
    <text evidence="8">Necessary for efficient RNA polymerase II transcription elongation past template-encoded arresting sites.</text>
</comment>
<dbReference type="InterPro" id="IPR035100">
    <property type="entry name" value="TF_IIS-typ"/>
</dbReference>
<keyword evidence="3 6" id="KW-0863">Zinc-finger</keyword>
<dbReference type="PROSITE" id="PS51133">
    <property type="entry name" value="ZF_TFIIS_2"/>
    <property type="match status" value="1"/>
</dbReference>
<comment type="similarity">
    <text evidence="8">Belongs to the TFS-II family.</text>
</comment>
<evidence type="ECO:0000259" key="10">
    <source>
        <dbReference type="PROSITE" id="PS51133"/>
    </source>
</evidence>
<dbReference type="Pfam" id="PF07500">
    <property type="entry name" value="TFIIS_M"/>
    <property type="match status" value="1"/>
</dbReference>
<proteinExistence type="inferred from homology"/>
<dbReference type="OrthoDB" id="44867at2759"/>
<dbReference type="GO" id="GO:0031440">
    <property type="term" value="P:regulation of mRNA 3'-end processing"/>
    <property type="evidence" value="ECO:0007669"/>
    <property type="project" value="TreeGrafter"/>
</dbReference>